<feature type="transmembrane region" description="Helical" evidence="5">
    <location>
        <begin position="261"/>
        <end position="280"/>
    </location>
</feature>
<dbReference type="EMBL" id="LT906434">
    <property type="protein sequence ID" value="SNU79460.1"/>
    <property type="molecule type" value="Genomic_DNA"/>
</dbReference>
<dbReference type="Proteomes" id="UP000215033">
    <property type="component" value="Chromosome 1"/>
</dbReference>
<evidence type="ECO:0000259" key="6">
    <source>
        <dbReference type="Pfam" id="PF00892"/>
    </source>
</evidence>
<feature type="transmembrane region" description="Helical" evidence="5">
    <location>
        <begin position="87"/>
        <end position="107"/>
    </location>
</feature>
<feature type="domain" description="EamA" evidence="6">
    <location>
        <begin position="231"/>
        <end position="361"/>
    </location>
</feature>
<dbReference type="KEGG" id="nzo:SAMEA4504057_0960"/>
<keyword evidence="2 5" id="KW-0812">Transmembrane</keyword>
<keyword evidence="4 5" id="KW-0472">Membrane</keyword>
<dbReference type="PANTHER" id="PTHR22911:SF6">
    <property type="entry name" value="SOLUTE CARRIER FAMILY 35 MEMBER G1"/>
    <property type="match status" value="1"/>
</dbReference>
<feature type="domain" description="EamA" evidence="6">
    <location>
        <begin position="89"/>
        <end position="220"/>
    </location>
</feature>
<feature type="transmembrane region" description="Helical" evidence="5">
    <location>
        <begin position="286"/>
        <end position="306"/>
    </location>
</feature>
<comment type="subcellular location">
    <subcellularLocation>
        <location evidence="1">Membrane</location>
        <topology evidence="1">Multi-pass membrane protein</topology>
    </subcellularLocation>
</comment>
<dbReference type="PANTHER" id="PTHR22911">
    <property type="entry name" value="ACYL-MALONYL CONDENSING ENZYME-RELATED"/>
    <property type="match status" value="1"/>
</dbReference>
<protein>
    <submittedName>
        <fullName evidence="7">Predicted permease, DMT superfamily</fullName>
    </submittedName>
</protein>
<evidence type="ECO:0000256" key="4">
    <source>
        <dbReference type="ARBA" id="ARBA00023136"/>
    </source>
</evidence>
<proteinExistence type="predicted"/>
<feature type="transmembrane region" description="Helical" evidence="5">
    <location>
        <begin position="230"/>
        <end position="249"/>
    </location>
</feature>
<dbReference type="SUPFAM" id="SSF103481">
    <property type="entry name" value="Multidrug resistance efflux transporter EmrE"/>
    <property type="match status" value="2"/>
</dbReference>
<feature type="transmembrane region" description="Helical" evidence="5">
    <location>
        <begin position="181"/>
        <end position="197"/>
    </location>
</feature>
<reference evidence="7 8" key="1">
    <citation type="submission" date="2017-06" db="EMBL/GenBank/DDBJ databases">
        <authorList>
            <consortium name="Pathogen Informatics"/>
        </authorList>
    </citation>
    <scope>NUCLEOTIDE SEQUENCE [LARGE SCALE GENOMIC DNA]</scope>
    <source>
        <strain evidence="7 8">NCTC12230</strain>
    </source>
</reference>
<dbReference type="InterPro" id="IPR000620">
    <property type="entry name" value="EamA_dom"/>
</dbReference>
<dbReference type="AlphaFoldDB" id="A0AB38DQJ7"/>
<evidence type="ECO:0000313" key="7">
    <source>
        <dbReference type="EMBL" id="SNU79460.1"/>
    </source>
</evidence>
<keyword evidence="3 5" id="KW-1133">Transmembrane helix</keyword>
<evidence type="ECO:0000313" key="8">
    <source>
        <dbReference type="Proteomes" id="UP000215033"/>
    </source>
</evidence>
<gene>
    <name evidence="7" type="ORF">SAMEA4504057_00960</name>
</gene>
<evidence type="ECO:0000256" key="5">
    <source>
        <dbReference type="SAM" id="Phobius"/>
    </source>
</evidence>
<dbReference type="InterPro" id="IPR037185">
    <property type="entry name" value="EmrE-like"/>
</dbReference>
<feature type="transmembrane region" description="Helical" evidence="5">
    <location>
        <begin position="156"/>
        <end position="175"/>
    </location>
</feature>
<dbReference type="Pfam" id="PF00892">
    <property type="entry name" value="EamA"/>
    <property type="match status" value="2"/>
</dbReference>
<evidence type="ECO:0000256" key="2">
    <source>
        <dbReference type="ARBA" id="ARBA00022692"/>
    </source>
</evidence>
<feature type="transmembrane region" description="Helical" evidence="5">
    <location>
        <begin position="204"/>
        <end position="224"/>
    </location>
</feature>
<evidence type="ECO:0000256" key="3">
    <source>
        <dbReference type="ARBA" id="ARBA00022989"/>
    </source>
</evidence>
<feature type="transmembrane region" description="Helical" evidence="5">
    <location>
        <begin position="345"/>
        <end position="366"/>
    </location>
</feature>
<dbReference type="GO" id="GO:0016020">
    <property type="term" value="C:membrane"/>
    <property type="evidence" value="ECO:0007669"/>
    <property type="project" value="UniProtKB-SubCell"/>
</dbReference>
<feature type="transmembrane region" description="Helical" evidence="5">
    <location>
        <begin position="318"/>
        <end position="339"/>
    </location>
</feature>
<feature type="transmembrane region" description="Helical" evidence="5">
    <location>
        <begin position="113"/>
        <end position="135"/>
    </location>
</feature>
<name>A0AB38DQJ7_9NEIS</name>
<evidence type="ECO:0000256" key="1">
    <source>
        <dbReference type="ARBA" id="ARBA00004141"/>
    </source>
</evidence>
<sequence>MPELTTPSRGRLKNFRRPETFAKPSDVDAVQGVAAQRVQTYHLDRQTSEQRTTQKCAADGGFAKVSACPFSLNRTPMNATRSPYKDPLGSGWVIIAAVCFTLMNLLVKSASQTFALGTGELVFWRMGFAALFLGITAKAQGKSFRTPHWKAHLNRSVSGTLGMLCIFYAIMHLPLATGVTLGYTSSIFLAVLSFIVLKEKISSYTAAVLVLGFIGVVVLLNPSFQSGQEFAALVGLCGGLLAAWAYLLVRELSLLGEPGWRIVFYLSVVGMALSSVWATYTGWHPLTWQTLPYLTGIGLSAMIAQLCMTRAYKVGNKFTVASLSYLAVVFSSLAGVWFLGDKISWQEVLGMGIIVASGILSSLNPARLRKFTLSK</sequence>
<dbReference type="Gene3D" id="1.10.3730.20">
    <property type="match status" value="1"/>
</dbReference>
<organism evidence="7 8">
    <name type="scientific">Neisseria zoodegmatis</name>
    <dbReference type="NCBI Taxonomy" id="326523"/>
    <lineage>
        <taxon>Bacteria</taxon>
        <taxon>Pseudomonadati</taxon>
        <taxon>Pseudomonadota</taxon>
        <taxon>Betaproteobacteria</taxon>
        <taxon>Neisseriales</taxon>
        <taxon>Neisseriaceae</taxon>
        <taxon>Neisseria</taxon>
    </lineage>
</organism>
<accession>A0AB38DQJ7</accession>